<dbReference type="Pfam" id="PF01936">
    <property type="entry name" value="NYN"/>
    <property type="match status" value="2"/>
</dbReference>
<feature type="domain" description="NYN" evidence="2">
    <location>
        <begin position="465"/>
        <end position="601"/>
    </location>
</feature>
<feature type="compositionally biased region" description="Basic residues" evidence="1">
    <location>
        <begin position="189"/>
        <end position="199"/>
    </location>
</feature>
<feature type="region of interest" description="Disordered" evidence="1">
    <location>
        <begin position="732"/>
        <end position="767"/>
    </location>
</feature>
<feature type="compositionally biased region" description="Low complexity" evidence="1">
    <location>
        <begin position="375"/>
        <end position="387"/>
    </location>
</feature>
<evidence type="ECO:0000256" key="1">
    <source>
        <dbReference type="SAM" id="MobiDB-lite"/>
    </source>
</evidence>
<dbReference type="GO" id="GO:0005777">
    <property type="term" value="C:peroxisome"/>
    <property type="evidence" value="ECO:0007669"/>
    <property type="project" value="InterPro"/>
</dbReference>
<comment type="caution">
    <text evidence="3">The sequence shown here is derived from an EMBL/GenBank/DDBJ whole genome shotgun (WGS) entry which is preliminary data.</text>
</comment>
<proteinExistence type="predicted"/>
<feature type="region of interest" description="Disordered" evidence="1">
    <location>
        <begin position="182"/>
        <end position="288"/>
    </location>
</feature>
<dbReference type="AlphaFoldDB" id="D6RKI1"/>
<name>D6RKI1_COPC7</name>
<dbReference type="GeneID" id="9379294"/>
<feature type="compositionally biased region" description="Polar residues" evidence="1">
    <location>
        <begin position="624"/>
        <end position="633"/>
    </location>
</feature>
<feature type="compositionally biased region" description="Polar residues" evidence="1">
    <location>
        <begin position="361"/>
        <end position="373"/>
    </location>
</feature>
<feature type="compositionally biased region" description="Polar residues" evidence="1">
    <location>
        <begin position="693"/>
        <end position="702"/>
    </location>
</feature>
<feature type="compositionally biased region" description="Polar residues" evidence="1">
    <location>
        <begin position="266"/>
        <end position="278"/>
    </location>
</feature>
<dbReference type="HOGENOM" id="CLU_312597_0_0_1"/>
<evidence type="ECO:0000259" key="2">
    <source>
        <dbReference type="Pfam" id="PF01936"/>
    </source>
</evidence>
<organism evidence="3 4">
    <name type="scientific">Coprinopsis cinerea (strain Okayama-7 / 130 / ATCC MYA-4618 / FGSC 9003)</name>
    <name type="common">Inky cap fungus</name>
    <name type="synonym">Hormographiella aspergillata</name>
    <dbReference type="NCBI Taxonomy" id="240176"/>
    <lineage>
        <taxon>Eukaryota</taxon>
        <taxon>Fungi</taxon>
        <taxon>Dikarya</taxon>
        <taxon>Basidiomycota</taxon>
        <taxon>Agaricomycotina</taxon>
        <taxon>Agaricomycetes</taxon>
        <taxon>Agaricomycetidae</taxon>
        <taxon>Agaricales</taxon>
        <taxon>Agaricineae</taxon>
        <taxon>Psathyrellaceae</taxon>
        <taxon>Coprinopsis</taxon>
    </lineage>
</organism>
<keyword evidence="4" id="KW-1185">Reference proteome</keyword>
<dbReference type="CDD" id="cd10910">
    <property type="entry name" value="PIN_limkain_b1_N_like"/>
    <property type="match status" value="2"/>
</dbReference>
<evidence type="ECO:0000313" key="3">
    <source>
        <dbReference type="EMBL" id="EFI28432.1"/>
    </source>
</evidence>
<feature type="compositionally biased region" description="Basic and acidic residues" evidence="1">
    <location>
        <begin position="206"/>
        <end position="219"/>
    </location>
</feature>
<reference evidence="3 4" key="1">
    <citation type="journal article" date="2010" name="Proc. Natl. Acad. Sci. U.S.A.">
        <title>Insights into evolution of multicellular fungi from the assembled chromosomes of the mushroom Coprinopsis cinerea (Coprinus cinereus).</title>
        <authorList>
            <person name="Stajich J.E."/>
            <person name="Wilke S.K."/>
            <person name="Ahren D."/>
            <person name="Au C.H."/>
            <person name="Birren B.W."/>
            <person name="Borodovsky M."/>
            <person name="Burns C."/>
            <person name="Canback B."/>
            <person name="Casselton L.A."/>
            <person name="Cheng C.K."/>
            <person name="Deng J."/>
            <person name="Dietrich F.S."/>
            <person name="Fargo D.C."/>
            <person name="Farman M.L."/>
            <person name="Gathman A.C."/>
            <person name="Goldberg J."/>
            <person name="Guigo R."/>
            <person name="Hoegger P.J."/>
            <person name="Hooker J.B."/>
            <person name="Huggins A."/>
            <person name="James T.Y."/>
            <person name="Kamada T."/>
            <person name="Kilaru S."/>
            <person name="Kodira C."/>
            <person name="Kues U."/>
            <person name="Kupfer D."/>
            <person name="Kwan H.S."/>
            <person name="Lomsadze A."/>
            <person name="Li W."/>
            <person name="Lilly W.W."/>
            <person name="Ma L.J."/>
            <person name="Mackey A.J."/>
            <person name="Manning G."/>
            <person name="Martin F."/>
            <person name="Muraguchi H."/>
            <person name="Natvig D.O."/>
            <person name="Palmerini H."/>
            <person name="Ramesh M.A."/>
            <person name="Rehmeyer C.J."/>
            <person name="Roe B.A."/>
            <person name="Shenoy N."/>
            <person name="Stanke M."/>
            <person name="Ter-Hovhannisyan V."/>
            <person name="Tunlid A."/>
            <person name="Velagapudi R."/>
            <person name="Vision T.J."/>
            <person name="Zeng Q."/>
            <person name="Zolan M.E."/>
            <person name="Pukkila P.J."/>
        </authorList>
    </citation>
    <scope>NUCLEOTIDE SEQUENCE [LARGE SCALE GENOMIC DNA]</scope>
    <source>
        <strain evidence="4">Okayama-7 / 130 / ATCC MYA-4618 / FGSC 9003</strain>
    </source>
</reference>
<sequence>MNGHGNNLSDHDVAVFWDHSTCPSPSSLTGYEVANSIRCIAQTFGSIKVFKAYLSISLHEPSSKRDRASALRSELQVSGVSLTDVDTSTPSLNAGLNVMLAADMYAYALDKTPLTATIVLVTNAPALAYAVSLLRLRNYRVVVVTSSLGGQDTSLGLTSQGSIHFDWDTDVLKYMSLPNAMPGTSTASPHKRYPMRPHSRASSPDFTREDRPSGAEQRARIASGEEVELKNFSLPQNPHTVKRKARASDTETPDELLSPHFRGFSSYLQSDRPSTPSEITGRPLSKLDRPLVEDSVKGITSIPSTPRATGKSTAVGTGSIPARAQVNVEELMPRTIAFQPTASTPSTSLSPTASVFQPSLATLGQRPTPSGQFMSPRIPSTSSISSPQKASYSPQPSARTSVVPAFQPLVDILRSQRAKGSATPLRSSVALELIQKDKDVYAKAGVQKFSQYSALAEKEGIVKLGENCPAPANYTGYDLVDAIRRMAQQFGSVKLFKAYLEVSEQVLNARSLTLRSELQVSGVSLTDCPHNGRKDAADKMMLVDMLAHAIDHPAPRTFILISGDRDFAYALSTLRLRRYKVVLVTLPNAHASLKAQATTCLDWFTDVVDIITPPPSSPKKSGRTYFTGNTGWNSRRYDDNTDDGPIRIDKENGDEEKQSNKLAVTLEWTRSSSSASQGESTGPKDFKPRKPFPSQSNTSPSKTPKKAHQAGLPPSQTTLNQFWLLEERQSFLTPPERPPLRTEKSNASNEFHSTSPTKARAETPRTRVRDIRDRTTASIDTFDPAKDVFQATQRKPKQYDTVSLISDDLTSNISSNSNITSELESSADMTFIQPPSFRYQSSTSSPSVSAAKIVPDPLKPLVRQLQWYYKHGNYIVLRSKIGADLVTRYKNVYKRAKVRNFTEYVLLGEKEGICELGGTGAEAWIRMCAGWELADTKW</sequence>
<dbReference type="InParanoid" id="D6RKI1"/>
<feature type="compositionally biased region" description="Polar residues" evidence="1">
    <location>
        <begin position="388"/>
        <end position="399"/>
    </location>
</feature>
<dbReference type="VEuPathDB" id="FungiDB:CC1G_13966"/>
<evidence type="ECO:0000313" key="4">
    <source>
        <dbReference type="Proteomes" id="UP000001861"/>
    </source>
</evidence>
<feature type="domain" description="NYN" evidence="2">
    <location>
        <begin position="13"/>
        <end position="146"/>
    </location>
</feature>
<dbReference type="InterPro" id="IPR024768">
    <property type="entry name" value="Marf1"/>
</dbReference>
<dbReference type="PANTHER" id="PTHR14379:SF3">
    <property type="entry name" value="MEIOSIS REGULATOR AND MRNA STABILITY FACTOR 1"/>
    <property type="match status" value="1"/>
</dbReference>
<gene>
    <name evidence="3" type="ORF">CC1G_13966</name>
</gene>
<accession>D6RKI1</accession>
<dbReference type="RefSeq" id="XP_002911926.1">
    <property type="nucleotide sequence ID" value="XM_002911880.1"/>
</dbReference>
<feature type="compositionally biased region" description="Basic and acidic residues" evidence="1">
    <location>
        <begin position="635"/>
        <end position="659"/>
    </location>
</feature>
<feature type="compositionally biased region" description="Polar residues" evidence="1">
    <location>
        <begin position="745"/>
        <end position="757"/>
    </location>
</feature>
<dbReference type="GO" id="GO:1905762">
    <property type="term" value="F:CCR4-NOT complex binding"/>
    <property type="evidence" value="ECO:0007669"/>
    <property type="project" value="TreeGrafter"/>
</dbReference>
<dbReference type="Proteomes" id="UP000001861">
    <property type="component" value="Unassembled WGS sequence"/>
</dbReference>
<dbReference type="GO" id="GO:0004540">
    <property type="term" value="F:RNA nuclease activity"/>
    <property type="evidence" value="ECO:0007669"/>
    <property type="project" value="InterPro"/>
</dbReference>
<feature type="region of interest" description="Disordered" evidence="1">
    <location>
        <begin position="612"/>
        <end position="714"/>
    </location>
</feature>
<feature type="region of interest" description="Disordered" evidence="1">
    <location>
        <begin position="361"/>
        <end position="399"/>
    </location>
</feature>
<dbReference type="OrthoDB" id="549353at2759"/>
<dbReference type="EMBL" id="AACS02000002">
    <property type="protein sequence ID" value="EFI28432.1"/>
    <property type="molecule type" value="Genomic_DNA"/>
</dbReference>
<dbReference type="GO" id="GO:0010468">
    <property type="term" value="P:regulation of gene expression"/>
    <property type="evidence" value="ECO:0007669"/>
    <property type="project" value="InterPro"/>
</dbReference>
<dbReference type="eggNOG" id="ENOG502QUA6">
    <property type="taxonomic scope" value="Eukaryota"/>
</dbReference>
<protein>
    <recommendedName>
        <fullName evidence="2">NYN domain-containing protein</fullName>
    </recommendedName>
</protein>
<dbReference type="Gene3D" id="3.40.50.1010">
    <property type="entry name" value="5'-nuclease"/>
    <property type="match status" value="2"/>
</dbReference>
<dbReference type="PANTHER" id="PTHR14379">
    <property type="entry name" value="LIMKAIN B LKAP"/>
    <property type="match status" value="1"/>
</dbReference>
<dbReference type="InterPro" id="IPR021139">
    <property type="entry name" value="NYN"/>
</dbReference>
<dbReference type="KEGG" id="cci:CC1G_13966"/>